<accession>A0ABV8HRB7</accession>
<dbReference type="RefSeq" id="WP_386432932.1">
    <property type="nucleotide sequence ID" value="NZ_JBHSBB010000014.1"/>
</dbReference>
<evidence type="ECO:0000259" key="2">
    <source>
        <dbReference type="PROSITE" id="PS50943"/>
    </source>
</evidence>
<dbReference type="Proteomes" id="UP001595765">
    <property type="component" value="Unassembled WGS sequence"/>
</dbReference>
<dbReference type="PROSITE" id="PS50943">
    <property type="entry name" value="HTH_CROC1"/>
    <property type="match status" value="1"/>
</dbReference>
<dbReference type="SMART" id="SM00530">
    <property type="entry name" value="HTH_XRE"/>
    <property type="match status" value="1"/>
</dbReference>
<name>A0ABV8HRB7_9ACTN</name>
<evidence type="ECO:0000313" key="3">
    <source>
        <dbReference type="EMBL" id="MFC4034578.1"/>
    </source>
</evidence>
<evidence type="ECO:0000256" key="1">
    <source>
        <dbReference type="ARBA" id="ARBA00023125"/>
    </source>
</evidence>
<evidence type="ECO:0000313" key="4">
    <source>
        <dbReference type="Proteomes" id="UP001595765"/>
    </source>
</evidence>
<dbReference type="PANTHER" id="PTHR46797">
    <property type="entry name" value="HTH-TYPE TRANSCRIPTIONAL REGULATOR"/>
    <property type="match status" value="1"/>
</dbReference>
<dbReference type="Gene3D" id="1.10.260.40">
    <property type="entry name" value="lambda repressor-like DNA-binding domains"/>
    <property type="match status" value="1"/>
</dbReference>
<dbReference type="PANTHER" id="PTHR46797:SF1">
    <property type="entry name" value="METHYLPHOSPHONATE SYNTHASE"/>
    <property type="match status" value="1"/>
</dbReference>
<organism evidence="3 4">
    <name type="scientific">Streptomyces polygonati</name>
    <dbReference type="NCBI Taxonomy" id="1617087"/>
    <lineage>
        <taxon>Bacteria</taxon>
        <taxon>Bacillati</taxon>
        <taxon>Actinomycetota</taxon>
        <taxon>Actinomycetes</taxon>
        <taxon>Kitasatosporales</taxon>
        <taxon>Streptomycetaceae</taxon>
        <taxon>Streptomyces</taxon>
    </lineage>
</organism>
<comment type="caution">
    <text evidence="3">The sequence shown here is derived from an EMBL/GenBank/DDBJ whole genome shotgun (WGS) entry which is preliminary data.</text>
</comment>
<protein>
    <submittedName>
        <fullName evidence="3">Helix-turn-helix domain-containing protein</fullName>
    </submittedName>
</protein>
<dbReference type="InterPro" id="IPR010982">
    <property type="entry name" value="Lambda_DNA-bd_dom_sf"/>
</dbReference>
<sequence>MKTNGPLIRRRRVALGHGMNRFAEIAGISGPALSRIENGQRNPRPETLKKITDALGCQITDVAADADGDAGVAAPASVERTTAPTAK</sequence>
<keyword evidence="1" id="KW-0238">DNA-binding</keyword>
<dbReference type="CDD" id="cd00093">
    <property type="entry name" value="HTH_XRE"/>
    <property type="match status" value="1"/>
</dbReference>
<dbReference type="Pfam" id="PF01381">
    <property type="entry name" value="HTH_3"/>
    <property type="match status" value="1"/>
</dbReference>
<dbReference type="InterPro" id="IPR050807">
    <property type="entry name" value="TransReg_Diox_bact_type"/>
</dbReference>
<feature type="domain" description="HTH cro/C1-type" evidence="2">
    <location>
        <begin position="8"/>
        <end position="62"/>
    </location>
</feature>
<dbReference type="InterPro" id="IPR001387">
    <property type="entry name" value="Cro/C1-type_HTH"/>
</dbReference>
<dbReference type="SUPFAM" id="SSF47413">
    <property type="entry name" value="lambda repressor-like DNA-binding domains"/>
    <property type="match status" value="1"/>
</dbReference>
<gene>
    <name evidence="3" type="ORF">ACFO3J_24320</name>
</gene>
<keyword evidence="4" id="KW-1185">Reference proteome</keyword>
<dbReference type="EMBL" id="JBHSBB010000014">
    <property type="protein sequence ID" value="MFC4034578.1"/>
    <property type="molecule type" value="Genomic_DNA"/>
</dbReference>
<proteinExistence type="predicted"/>
<reference evidence="4" key="1">
    <citation type="journal article" date="2019" name="Int. J. Syst. Evol. Microbiol.">
        <title>The Global Catalogue of Microorganisms (GCM) 10K type strain sequencing project: providing services to taxonomists for standard genome sequencing and annotation.</title>
        <authorList>
            <consortium name="The Broad Institute Genomics Platform"/>
            <consortium name="The Broad Institute Genome Sequencing Center for Infectious Disease"/>
            <person name="Wu L."/>
            <person name="Ma J."/>
        </authorList>
    </citation>
    <scope>NUCLEOTIDE SEQUENCE [LARGE SCALE GENOMIC DNA]</scope>
    <source>
        <strain evidence="4">CGMCC 4.7237</strain>
    </source>
</reference>